<comment type="caution">
    <text evidence="2">The sequence shown here is derived from an EMBL/GenBank/DDBJ whole genome shotgun (WGS) entry which is preliminary data.</text>
</comment>
<dbReference type="AlphaFoldDB" id="A0A2A2D199"/>
<name>A0A2A2D199_9ACTN</name>
<evidence type="ECO:0000256" key="1">
    <source>
        <dbReference type="SAM" id="MobiDB-lite"/>
    </source>
</evidence>
<evidence type="ECO:0000313" key="3">
    <source>
        <dbReference type="Proteomes" id="UP000218944"/>
    </source>
</evidence>
<proteinExistence type="predicted"/>
<accession>A0A2A2D199</accession>
<dbReference type="Proteomes" id="UP000218944">
    <property type="component" value="Unassembled WGS sequence"/>
</dbReference>
<sequence length="166" mass="16324">MAASLDSPSPTSAQSSSEAASKVVLEGVSDALGGVTLFPLLPRGLAVVVSAAPHPPADLGFCVSGVDFPDTFRTSPAAAAPLRFEGAGFLAVDRLARLRQASEQNLLGRPPPGDSIAAPHASQAPGVPDVTAVVVARLALRRAVGRGAGKAAASAVNSAAAPSAAA</sequence>
<protein>
    <submittedName>
        <fullName evidence="2">Uncharacterized protein</fullName>
    </submittedName>
</protein>
<gene>
    <name evidence="2" type="ORF">CK936_30220</name>
</gene>
<reference evidence="2 3" key="1">
    <citation type="submission" date="2017-08" db="EMBL/GenBank/DDBJ databases">
        <title>Genome sequence of Streptomyces albireticuli NRRL B-1670.</title>
        <authorList>
            <person name="Graham D.E."/>
            <person name="Mahan K.M."/>
            <person name="Klingeman D.M."/>
            <person name="Hettich R.L."/>
            <person name="Parry R.J."/>
            <person name="Spain J.C."/>
        </authorList>
    </citation>
    <scope>NUCLEOTIDE SEQUENCE [LARGE SCALE GENOMIC DNA]</scope>
    <source>
        <strain evidence="2 3">NRRL B-1670</strain>
    </source>
</reference>
<keyword evidence="3" id="KW-1185">Reference proteome</keyword>
<dbReference type="EMBL" id="NSJV01000569">
    <property type="protein sequence ID" value="PAU45291.1"/>
    <property type="molecule type" value="Genomic_DNA"/>
</dbReference>
<feature type="region of interest" description="Disordered" evidence="1">
    <location>
        <begin position="105"/>
        <end position="124"/>
    </location>
</feature>
<evidence type="ECO:0000313" key="2">
    <source>
        <dbReference type="EMBL" id="PAU45291.1"/>
    </source>
</evidence>
<organism evidence="2 3">
    <name type="scientific">Streptomyces albireticuli</name>
    <dbReference type="NCBI Taxonomy" id="1940"/>
    <lineage>
        <taxon>Bacteria</taxon>
        <taxon>Bacillati</taxon>
        <taxon>Actinomycetota</taxon>
        <taxon>Actinomycetes</taxon>
        <taxon>Kitasatosporales</taxon>
        <taxon>Streptomycetaceae</taxon>
        <taxon>Streptomyces</taxon>
    </lineage>
</organism>